<evidence type="ECO:0000313" key="2">
    <source>
        <dbReference type="Proteomes" id="UP001418222"/>
    </source>
</evidence>
<gene>
    <name evidence="1" type="ORF">KSP39_PZI023520</name>
</gene>
<evidence type="ECO:0008006" key="3">
    <source>
        <dbReference type="Google" id="ProtNLM"/>
    </source>
</evidence>
<reference evidence="1 2" key="1">
    <citation type="journal article" date="2022" name="Nat. Plants">
        <title>Genomes of leafy and leafless Platanthera orchids illuminate the evolution of mycoheterotrophy.</title>
        <authorList>
            <person name="Li M.H."/>
            <person name="Liu K.W."/>
            <person name="Li Z."/>
            <person name="Lu H.C."/>
            <person name="Ye Q.L."/>
            <person name="Zhang D."/>
            <person name="Wang J.Y."/>
            <person name="Li Y.F."/>
            <person name="Zhong Z.M."/>
            <person name="Liu X."/>
            <person name="Yu X."/>
            <person name="Liu D.K."/>
            <person name="Tu X.D."/>
            <person name="Liu B."/>
            <person name="Hao Y."/>
            <person name="Liao X.Y."/>
            <person name="Jiang Y.T."/>
            <person name="Sun W.H."/>
            <person name="Chen J."/>
            <person name="Chen Y.Q."/>
            <person name="Ai Y."/>
            <person name="Zhai J.W."/>
            <person name="Wu S.S."/>
            <person name="Zhou Z."/>
            <person name="Hsiao Y.Y."/>
            <person name="Wu W.L."/>
            <person name="Chen Y.Y."/>
            <person name="Lin Y.F."/>
            <person name="Hsu J.L."/>
            <person name="Li C.Y."/>
            <person name="Wang Z.W."/>
            <person name="Zhao X."/>
            <person name="Zhong W.Y."/>
            <person name="Ma X.K."/>
            <person name="Ma L."/>
            <person name="Huang J."/>
            <person name="Chen G.Z."/>
            <person name="Huang M.Z."/>
            <person name="Huang L."/>
            <person name="Peng D.H."/>
            <person name="Luo Y.B."/>
            <person name="Zou S.Q."/>
            <person name="Chen S.P."/>
            <person name="Lan S."/>
            <person name="Tsai W.C."/>
            <person name="Van de Peer Y."/>
            <person name="Liu Z.J."/>
        </authorList>
    </citation>
    <scope>NUCLEOTIDE SEQUENCE [LARGE SCALE GENOMIC DNA]</scope>
    <source>
        <strain evidence="1">Lor287</strain>
    </source>
</reference>
<protein>
    <recommendedName>
        <fullName evidence="3">RNase H type-1 domain-containing protein</fullName>
    </recommendedName>
</protein>
<proteinExistence type="predicted"/>
<keyword evidence="2" id="KW-1185">Reference proteome</keyword>
<evidence type="ECO:0000313" key="1">
    <source>
        <dbReference type="EMBL" id="KAK8914269.1"/>
    </source>
</evidence>
<sequence length="102" mass="11278">MGLDLVRRFLHDTTGIIMEGDSSEACTRLNRILAGAAIGDVEASLSKILLEAPRVIISLVDREANKAADHVARIAADYDFVWERGMPQSQDFLSIIHHDYAL</sequence>
<dbReference type="Proteomes" id="UP001418222">
    <property type="component" value="Unassembled WGS sequence"/>
</dbReference>
<organism evidence="1 2">
    <name type="scientific">Platanthera zijinensis</name>
    <dbReference type="NCBI Taxonomy" id="2320716"/>
    <lineage>
        <taxon>Eukaryota</taxon>
        <taxon>Viridiplantae</taxon>
        <taxon>Streptophyta</taxon>
        <taxon>Embryophyta</taxon>
        <taxon>Tracheophyta</taxon>
        <taxon>Spermatophyta</taxon>
        <taxon>Magnoliopsida</taxon>
        <taxon>Liliopsida</taxon>
        <taxon>Asparagales</taxon>
        <taxon>Orchidaceae</taxon>
        <taxon>Orchidoideae</taxon>
        <taxon>Orchideae</taxon>
        <taxon>Orchidinae</taxon>
        <taxon>Platanthera</taxon>
    </lineage>
</organism>
<dbReference type="EMBL" id="JBBWWQ010000021">
    <property type="protein sequence ID" value="KAK8914269.1"/>
    <property type="molecule type" value="Genomic_DNA"/>
</dbReference>
<dbReference type="AlphaFoldDB" id="A0AAP0FTX4"/>
<comment type="caution">
    <text evidence="1">The sequence shown here is derived from an EMBL/GenBank/DDBJ whole genome shotgun (WGS) entry which is preliminary data.</text>
</comment>
<name>A0AAP0FTX4_9ASPA</name>
<accession>A0AAP0FTX4</accession>